<evidence type="ECO:0000256" key="1">
    <source>
        <dbReference type="ARBA" id="ARBA00005033"/>
    </source>
</evidence>
<protein>
    <recommendedName>
        <fullName evidence="7">3-methyl-2-oxobutanoate hydroxymethyltransferase</fullName>
        <ecNumber evidence="7">2.1.2.11</ecNumber>
    </recommendedName>
    <alternativeName>
        <fullName evidence="7">Ketopantoate hydroxymethyltransferase</fullName>
        <shortName evidence="7">KPHMT</shortName>
    </alternativeName>
</protein>
<dbReference type="EC" id="2.1.2.11" evidence="7"/>
<sequence length="262" mass="28141">MTILEFLQYKQDRKKLVVVTAYDALFARIVEQAGIRVILVGDSLGVVVQGKPNTLSVTMEDMLYHTKLVAGAVQRSLVIADMPFMSYQASPEDAVRNAGRLLQAGAAAVKLEGGAVMADRIKAMTSIGIPVMGHLGMTPQSVHVLGGYKVQGKVDDQALRLLEDAKALEAAGAFALVLEAIPVDLAKKITQAVSIATIGIGAGPHCDGQVLVIYDLLGLFDTFIPKFVKTYAHLKADTLQALGRYKEDVEQGKFPSDSESYH</sequence>
<evidence type="ECO:0000256" key="2">
    <source>
        <dbReference type="ARBA" id="ARBA00008676"/>
    </source>
</evidence>
<feature type="binding site" evidence="7 9">
    <location>
        <begin position="42"/>
        <end position="43"/>
    </location>
    <ligand>
        <name>3-methyl-2-oxobutanoate</name>
        <dbReference type="ChEBI" id="CHEBI:11851"/>
    </ligand>
</feature>
<dbReference type="Gene3D" id="3.20.20.60">
    <property type="entry name" value="Phosphoenolpyruvate-binding domains"/>
    <property type="match status" value="1"/>
</dbReference>
<dbReference type="PIRSF" id="PIRSF000388">
    <property type="entry name" value="Pantoate_hydroxy_MeTrfase"/>
    <property type="match status" value="1"/>
</dbReference>
<dbReference type="GO" id="GO:0008168">
    <property type="term" value="F:methyltransferase activity"/>
    <property type="evidence" value="ECO:0007669"/>
    <property type="project" value="UniProtKB-KW"/>
</dbReference>
<keyword evidence="7" id="KW-0963">Cytoplasm</keyword>
<dbReference type="FunFam" id="3.20.20.60:FF:000003">
    <property type="entry name" value="3-methyl-2-oxobutanoate hydroxymethyltransferase"/>
    <property type="match status" value="1"/>
</dbReference>
<dbReference type="UniPathway" id="UPA00028">
    <property type="reaction ID" value="UER00003"/>
</dbReference>
<proteinExistence type="inferred from homology"/>
<dbReference type="GO" id="GO:0032259">
    <property type="term" value="P:methylation"/>
    <property type="evidence" value="ECO:0007669"/>
    <property type="project" value="UniProtKB-KW"/>
</dbReference>
<dbReference type="GO" id="GO:0005737">
    <property type="term" value="C:cytoplasm"/>
    <property type="evidence" value="ECO:0007669"/>
    <property type="project" value="UniProtKB-SubCell"/>
</dbReference>
<dbReference type="GO" id="GO:0000287">
    <property type="term" value="F:magnesium ion binding"/>
    <property type="evidence" value="ECO:0007669"/>
    <property type="project" value="TreeGrafter"/>
</dbReference>
<dbReference type="NCBIfam" id="TIGR00222">
    <property type="entry name" value="panB"/>
    <property type="match status" value="1"/>
</dbReference>
<dbReference type="Pfam" id="PF02548">
    <property type="entry name" value="Pantoate_transf"/>
    <property type="match status" value="1"/>
</dbReference>
<evidence type="ECO:0000256" key="6">
    <source>
        <dbReference type="ARBA" id="ARBA00056497"/>
    </source>
</evidence>
<comment type="catalytic activity">
    <reaction evidence="7">
        <text>(6R)-5,10-methylene-5,6,7,8-tetrahydrofolate + 3-methyl-2-oxobutanoate + H2O = 2-dehydropantoate + (6S)-5,6,7,8-tetrahydrofolate</text>
        <dbReference type="Rhea" id="RHEA:11824"/>
        <dbReference type="ChEBI" id="CHEBI:11561"/>
        <dbReference type="ChEBI" id="CHEBI:11851"/>
        <dbReference type="ChEBI" id="CHEBI:15377"/>
        <dbReference type="ChEBI" id="CHEBI:15636"/>
        <dbReference type="ChEBI" id="CHEBI:57453"/>
        <dbReference type="EC" id="2.1.2.11"/>
    </reaction>
</comment>
<evidence type="ECO:0000256" key="5">
    <source>
        <dbReference type="ARBA" id="ARBA00022679"/>
    </source>
</evidence>
<evidence type="ECO:0000256" key="7">
    <source>
        <dbReference type="HAMAP-Rule" id="MF_00156"/>
    </source>
</evidence>
<comment type="pathway">
    <text evidence="1 7">Cofactor biosynthesis; (R)-pantothenate biosynthesis; (R)-pantoate from 3-methyl-2-oxobutanoate: step 1/2.</text>
</comment>
<evidence type="ECO:0000256" key="4">
    <source>
        <dbReference type="ARBA" id="ARBA00022655"/>
    </source>
</evidence>
<keyword evidence="5 7" id="KW-0808">Transferase</keyword>
<evidence type="ECO:0000256" key="9">
    <source>
        <dbReference type="PIRSR" id="PIRSR000388-2"/>
    </source>
</evidence>
<dbReference type="InterPro" id="IPR015813">
    <property type="entry name" value="Pyrv/PenolPyrv_kinase-like_dom"/>
</dbReference>
<accession>A0A7S8FCJ3</accession>
<evidence type="ECO:0000313" key="12">
    <source>
        <dbReference type="Proteomes" id="UP000593737"/>
    </source>
</evidence>
<keyword evidence="11" id="KW-0489">Methyltransferase</keyword>
<evidence type="ECO:0000313" key="11">
    <source>
        <dbReference type="EMBL" id="QPD03186.1"/>
    </source>
</evidence>
<dbReference type="GO" id="GO:0003864">
    <property type="term" value="F:3-methyl-2-oxobutanoate hydroxymethyltransferase activity"/>
    <property type="evidence" value="ECO:0007669"/>
    <property type="project" value="UniProtKB-UniRule"/>
</dbReference>
<dbReference type="HAMAP" id="MF_00156">
    <property type="entry name" value="PanB"/>
    <property type="match status" value="1"/>
</dbReference>
<name>A0A7S8FCJ3_9BACT</name>
<feature type="binding site" evidence="7 9">
    <location>
        <position position="110"/>
    </location>
    <ligand>
        <name>3-methyl-2-oxobutanoate</name>
        <dbReference type="ChEBI" id="CHEBI:11851"/>
    </ligand>
</feature>
<dbReference type="GO" id="GO:0015940">
    <property type="term" value="P:pantothenate biosynthetic process"/>
    <property type="evidence" value="ECO:0007669"/>
    <property type="project" value="UniProtKB-UniRule"/>
</dbReference>
<dbReference type="CDD" id="cd06557">
    <property type="entry name" value="KPHMT-like"/>
    <property type="match status" value="1"/>
</dbReference>
<dbReference type="KEGG" id="nkf:Nkreftii_000960"/>
<comment type="function">
    <text evidence="6 7">Catalyzes the reversible reaction in which hydroxymethyl group from 5,10-methylenetetrahydrofolate is transferred onto alpha-ketoisovalerate to form ketopantoate.</text>
</comment>
<dbReference type="InterPro" id="IPR003700">
    <property type="entry name" value="Pantoate_hydroxy_MeTrfase"/>
</dbReference>
<keyword evidence="4 7" id="KW-0566">Pantothenate biosynthesis</keyword>
<organism evidence="11 12">
    <name type="scientific">Candidatus Nitrospira kreftii</name>
    <dbReference type="NCBI Taxonomy" id="2652173"/>
    <lineage>
        <taxon>Bacteria</taxon>
        <taxon>Pseudomonadati</taxon>
        <taxon>Nitrospirota</taxon>
        <taxon>Nitrospiria</taxon>
        <taxon>Nitrospirales</taxon>
        <taxon>Nitrospiraceae</taxon>
        <taxon>Nitrospira</taxon>
    </lineage>
</organism>
<feature type="binding site" evidence="7 9">
    <location>
        <position position="81"/>
    </location>
    <ligand>
        <name>3-methyl-2-oxobutanoate</name>
        <dbReference type="ChEBI" id="CHEBI:11851"/>
    </ligand>
</feature>
<dbReference type="InterPro" id="IPR040442">
    <property type="entry name" value="Pyrv_kinase-like_dom_sf"/>
</dbReference>
<dbReference type="NCBIfam" id="NF001452">
    <property type="entry name" value="PRK00311.1"/>
    <property type="match status" value="1"/>
</dbReference>
<evidence type="ECO:0000256" key="8">
    <source>
        <dbReference type="PIRSR" id="PIRSR000388-1"/>
    </source>
</evidence>
<comment type="cofactor">
    <cofactor evidence="7 10">
        <name>Mg(2+)</name>
        <dbReference type="ChEBI" id="CHEBI:18420"/>
    </cofactor>
    <text evidence="7 10">Binds 1 Mg(2+) ion per subunit.</text>
</comment>
<keyword evidence="7 10" id="KW-0460">Magnesium</keyword>
<comment type="subunit">
    <text evidence="3 7">Homodecamer; pentamer of dimers.</text>
</comment>
<dbReference type="AlphaFoldDB" id="A0A7S8FCJ3"/>
<feature type="binding site" evidence="7 10">
    <location>
        <position position="42"/>
    </location>
    <ligand>
        <name>Mg(2+)</name>
        <dbReference type="ChEBI" id="CHEBI:18420"/>
    </ligand>
</feature>
<feature type="active site" description="Proton acceptor" evidence="7 8">
    <location>
        <position position="179"/>
    </location>
</feature>
<comment type="similarity">
    <text evidence="2 7">Belongs to the PanB family.</text>
</comment>
<keyword evidence="7 10" id="KW-0479">Metal-binding</keyword>
<evidence type="ECO:0000256" key="10">
    <source>
        <dbReference type="PIRSR" id="PIRSR000388-3"/>
    </source>
</evidence>
<evidence type="ECO:0000256" key="3">
    <source>
        <dbReference type="ARBA" id="ARBA00011424"/>
    </source>
</evidence>
<dbReference type="PANTHER" id="PTHR20881">
    <property type="entry name" value="3-METHYL-2-OXOBUTANOATE HYDROXYMETHYLTRANSFERASE"/>
    <property type="match status" value="1"/>
</dbReference>
<dbReference type="EMBL" id="CP047423">
    <property type="protein sequence ID" value="QPD03186.1"/>
    <property type="molecule type" value="Genomic_DNA"/>
</dbReference>
<gene>
    <name evidence="7" type="primary">panB</name>
    <name evidence="11" type="ORF">Nkreftii_000960</name>
</gene>
<feature type="binding site" evidence="7 10">
    <location>
        <position position="112"/>
    </location>
    <ligand>
        <name>Mg(2+)</name>
        <dbReference type="ChEBI" id="CHEBI:18420"/>
    </ligand>
</feature>
<dbReference type="SUPFAM" id="SSF51621">
    <property type="entry name" value="Phosphoenolpyruvate/pyruvate domain"/>
    <property type="match status" value="1"/>
</dbReference>
<dbReference type="PANTHER" id="PTHR20881:SF0">
    <property type="entry name" value="3-METHYL-2-OXOBUTANOATE HYDROXYMETHYLTRANSFERASE"/>
    <property type="match status" value="1"/>
</dbReference>
<comment type="subcellular location">
    <subcellularLocation>
        <location evidence="7">Cytoplasm</location>
    </subcellularLocation>
</comment>
<dbReference type="Proteomes" id="UP000593737">
    <property type="component" value="Chromosome"/>
</dbReference>
<feature type="binding site" evidence="7 10">
    <location>
        <position position="81"/>
    </location>
    <ligand>
        <name>Mg(2+)</name>
        <dbReference type="ChEBI" id="CHEBI:18420"/>
    </ligand>
</feature>
<reference evidence="11 12" key="1">
    <citation type="journal article" date="2020" name="ISME J.">
        <title>Enrichment and physiological characterization of a novel comammox Nitrospira indicates ammonium inhibition of complete nitrification.</title>
        <authorList>
            <person name="Sakoula D."/>
            <person name="Koch H."/>
            <person name="Frank J."/>
            <person name="Jetten M.S.M."/>
            <person name="van Kessel M.A.H.J."/>
            <person name="Lucker S."/>
        </authorList>
    </citation>
    <scope>NUCLEOTIDE SEQUENCE [LARGE SCALE GENOMIC DNA]</scope>
    <source>
        <strain evidence="11">Comreactor17</strain>
    </source>
</reference>